<dbReference type="OrthoDB" id="1436858at2"/>
<reference evidence="2" key="1">
    <citation type="submission" date="2017-06" db="EMBL/GenBank/DDBJ databases">
        <title>Capnocytophaga spp. assemblies.</title>
        <authorList>
            <person name="Gulvik C.A."/>
        </authorList>
    </citation>
    <scope>NUCLEOTIDE SEQUENCE [LARGE SCALE GENOMIC DNA]</scope>
    <source>
        <strain evidence="2">H2177</strain>
    </source>
</reference>
<dbReference type="KEGG" id="csto:CGC58_00400"/>
<dbReference type="RefSeq" id="WP_095894607.1">
    <property type="nucleotide sequence ID" value="NZ_CP022387.1"/>
</dbReference>
<evidence type="ECO:0000313" key="2">
    <source>
        <dbReference type="Proteomes" id="UP000217348"/>
    </source>
</evidence>
<gene>
    <name evidence="1" type="ORF">CGC58_00400</name>
</gene>
<evidence type="ECO:0008006" key="3">
    <source>
        <dbReference type="Google" id="ProtNLM"/>
    </source>
</evidence>
<name>A0A250FW66_9FLAO</name>
<dbReference type="Proteomes" id="UP000217348">
    <property type="component" value="Chromosome"/>
</dbReference>
<organism evidence="1 2">
    <name type="scientific">Capnocytophaga stomatis</name>
    <dbReference type="NCBI Taxonomy" id="1848904"/>
    <lineage>
        <taxon>Bacteria</taxon>
        <taxon>Pseudomonadati</taxon>
        <taxon>Bacteroidota</taxon>
        <taxon>Flavobacteriia</taxon>
        <taxon>Flavobacteriales</taxon>
        <taxon>Flavobacteriaceae</taxon>
        <taxon>Capnocytophaga</taxon>
    </lineage>
</organism>
<accession>A0A250FW66</accession>
<dbReference type="AlphaFoldDB" id="A0A250FW66"/>
<dbReference type="EMBL" id="CP022387">
    <property type="protein sequence ID" value="ATA88328.1"/>
    <property type="molecule type" value="Genomic_DNA"/>
</dbReference>
<sequence length="184" mass="21047">MNKYIVLILILIVTIACNKTDNKFLITKDNVGVLHRNTPIQKLDSIYAKDSLVNTTFEGELRYASMERIIIFEKGGKELIEITPVINSDNQKVVESVLILDSRFATEKGISLASTYKDVKDRYPDFEIEQTLKSILVTPKNENYYFTFDKSALKNNNFGLSSEITKNDIEDNAKLSRITINWNL</sequence>
<proteinExistence type="predicted"/>
<evidence type="ECO:0000313" key="1">
    <source>
        <dbReference type="EMBL" id="ATA88328.1"/>
    </source>
</evidence>
<protein>
    <recommendedName>
        <fullName evidence="3">Lipoprotein</fullName>
    </recommendedName>
</protein>
<dbReference type="PROSITE" id="PS51257">
    <property type="entry name" value="PROKAR_LIPOPROTEIN"/>
    <property type="match status" value="1"/>
</dbReference>